<protein>
    <submittedName>
        <fullName evidence="10">Putative ABC transport system permease protein</fullName>
    </submittedName>
</protein>
<dbReference type="OrthoDB" id="9780560at2"/>
<evidence type="ECO:0000256" key="3">
    <source>
        <dbReference type="ARBA" id="ARBA00022692"/>
    </source>
</evidence>
<feature type="transmembrane region" description="Helical" evidence="8">
    <location>
        <begin position="782"/>
        <end position="802"/>
    </location>
</feature>
<feature type="transmembrane region" description="Helical" evidence="8">
    <location>
        <begin position="691"/>
        <end position="715"/>
    </location>
</feature>
<reference evidence="10 11" key="1">
    <citation type="submission" date="2019-06" db="EMBL/GenBank/DDBJ databases">
        <title>Sequencing the genomes of 1000 actinobacteria strains.</title>
        <authorList>
            <person name="Klenk H.-P."/>
        </authorList>
    </citation>
    <scope>NUCLEOTIDE SEQUENCE [LARGE SCALE GENOMIC DNA]</scope>
    <source>
        <strain evidence="10 11">DSM 45301</strain>
    </source>
</reference>
<keyword evidence="11" id="KW-1185">Reference proteome</keyword>
<feature type="transmembrane region" description="Helical" evidence="8">
    <location>
        <begin position="478"/>
        <end position="497"/>
    </location>
</feature>
<gene>
    <name evidence="10" type="ORF">FB558_5046</name>
</gene>
<dbReference type="PANTHER" id="PTHR30572">
    <property type="entry name" value="MEMBRANE COMPONENT OF TRANSPORTER-RELATED"/>
    <property type="match status" value="1"/>
</dbReference>
<evidence type="ECO:0000256" key="4">
    <source>
        <dbReference type="ARBA" id="ARBA00022989"/>
    </source>
</evidence>
<keyword evidence="4 8" id="KW-1133">Transmembrane helix</keyword>
<feature type="transmembrane region" description="Helical" evidence="8">
    <location>
        <begin position="348"/>
        <end position="368"/>
    </location>
</feature>
<keyword evidence="2" id="KW-1003">Cell membrane</keyword>
<dbReference type="RefSeq" id="WP_142057372.1">
    <property type="nucleotide sequence ID" value="NZ_VFPA01000003.1"/>
</dbReference>
<dbReference type="PANTHER" id="PTHR30572:SF4">
    <property type="entry name" value="ABC TRANSPORTER PERMEASE YTRF"/>
    <property type="match status" value="1"/>
</dbReference>
<evidence type="ECO:0000256" key="8">
    <source>
        <dbReference type="SAM" id="Phobius"/>
    </source>
</evidence>
<keyword evidence="5 8" id="KW-0472">Membrane</keyword>
<feature type="region of interest" description="Disordered" evidence="7">
    <location>
        <begin position="97"/>
        <end position="119"/>
    </location>
</feature>
<feature type="domain" description="ABC3 transporter permease C-terminal" evidence="9">
    <location>
        <begin position="257"/>
        <end position="378"/>
    </location>
</feature>
<dbReference type="InterPro" id="IPR003838">
    <property type="entry name" value="ABC3_permease_C"/>
</dbReference>
<dbReference type="Proteomes" id="UP000315677">
    <property type="component" value="Unassembled WGS sequence"/>
</dbReference>
<name>A0A543DIY3_9PSEU</name>
<dbReference type="EMBL" id="VFPA01000003">
    <property type="protein sequence ID" value="TQM09294.1"/>
    <property type="molecule type" value="Genomic_DNA"/>
</dbReference>
<accession>A0A543DIY3</accession>
<evidence type="ECO:0000313" key="11">
    <source>
        <dbReference type="Proteomes" id="UP000315677"/>
    </source>
</evidence>
<sequence length="819" mass="84133">MRTVVLASLRTHARRYVAAAIAVTVSVAFVVAIGVLTAGARAGLMEKSGAPYRGADHVVSAPEHGPEPGPPCCPGTLDTSDAIALVERLGDNASGLGRVDLPAHREGGAPLGSGERRGETSVGPIAAAEELRWQELVSGRFPARTGEAVMHVWDAQAQEVSVGDRIRVGEGAGATDLDVVGLVESPTTWTQASMYVTWPQYVQWRDSPTWHVGSVAVRGEVGQLPEGMTVQPVAEYVSEGLAGLNNDVDAFALMGLLFAGVALVVSVLVVANTFSILFAGRLRDFALLRCVGATRRQVLGSVRREAAAVGALASLAGTLGGLGLGYGLLPLINALTATTALAFPAPPVPWLLGGCAVGLLVATVASWLPTRQVVRVSPLAALRPRTAVGVHTATGRARLALAALLLVTGPAVLAIAMLGDSTLLMVAGGASVFTGVLLVGPVLVPRLIRITGTLLGPRAGLATQNAVRNPRRTAATTAALLVGVTLTTAVLTGMATWRAGMDEVHIRHNPIDAALTSLDEPVTPELLDQVRRTPGVEQATAVDGAVARITGFDAPIPVLTAPAAAQVARDGGAFAAGVEPGTIRLDLGSFVDPSVEPGDQVTVHVGDRRAQLRLISVGSGQAGVVAPETLAQLTDTPAPHVIWVRAAADADPLALVDDLDGLADAAGVQLEDHLQAQAAADRERDILAGSVVGLLGVSVAIALTGIANTLGLSVLERAREHALLRALGLTRRQLRRMLAIEAVLLSLVATLLGTAIGVGFAWVGYETFVTRALTRATMVIPWPSLGAVVLIAVLAGLLASVLPARRAAGVTPAAGLSLD</sequence>
<keyword evidence="3 8" id="KW-0812">Transmembrane</keyword>
<evidence type="ECO:0000259" key="9">
    <source>
        <dbReference type="Pfam" id="PF02687"/>
    </source>
</evidence>
<evidence type="ECO:0000256" key="2">
    <source>
        <dbReference type="ARBA" id="ARBA00022475"/>
    </source>
</evidence>
<comment type="subcellular location">
    <subcellularLocation>
        <location evidence="1">Cell membrane</location>
        <topology evidence="1">Multi-pass membrane protein</topology>
    </subcellularLocation>
</comment>
<evidence type="ECO:0000256" key="1">
    <source>
        <dbReference type="ARBA" id="ARBA00004651"/>
    </source>
</evidence>
<dbReference type="Pfam" id="PF02687">
    <property type="entry name" value="FtsX"/>
    <property type="match status" value="2"/>
</dbReference>
<organism evidence="10 11">
    <name type="scientific">Pseudonocardia kunmingensis</name>
    <dbReference type="NCBI Taxonomy" id="630975"/>
    <lineage>
        <taxon>Bacteria</taxon>
        <taxon>Bacillati</taxon>
        <taxon>Actinomycetota</taxon>
        <taxon>Actinomycetes</taxon>
        <taxon>Pseudonocardiales</taxon>
        <taxon>Pseudonocardiaceae</taxon>
        <taxon>Pseudonocardia</taxon>
    </lineage>
</organism>
<feature type="domain" description="ABC3 transporter permease C-terminal" evidence="9">
    <location>
        <begin position="694"/>
        <end position="811"/>
    </location>
</feature>
<feature type="transmembrane region" description="Helical" evidence="8">
    <location>
        <begin position="306"/>
        <end position="328"/>
    </location>
</feature>
<feature type="transmembrane region" description="Helical" evidence="8">
    <location>
        <begin position="399"/>
        <end position="418"/>
    </location>
</feature>
<dbReference type="GO" id="GO:0022857">
    <property type="term" value="F:transmembrane transporter activity"/>
    <property type="evidence" value="ECO:0007669"/>
    <property type="project" value="TreeGrafter"/>
</dbReference>
<evidence type="ECO:0000313" key="10">
    <source>
        <dbReference type="EMBL" id="TQM09294.1"/>
    </source>
</evidence>
<feature type="transmembrane region" description="Helical" evidence="8">
    <location>
        <begin position="251"/>
        <end position="279"/>
    </location>
</feature>
<feature type="transmembrane region" description="Helical" evidence="8">
    <location>
        <begin position="16"/>
        <end position="38"/>
    </location>
</feature>
<dbReference type="GO" id="GO:0005886">
    <property type="term" value="C:plasma membrane"/>
    <property type="evidence" value="ECO:0007669"/>
    <property type="project" value="UniProtKB-SubCell"/>
</dbReference>
<evidence type="ECO:0000256" key="5">
    <source>
        <dbReference type="ARBA" id="ARBA00023136"/>
    </source>
</evidence>
<comment type="caution">
    <text evidence="10">The sequence shown here is derived from an EMBL/GenBank/DDBJ whole genome shotgun (WGS) entry which is preliminary data.</text>
</comment>
<proteinExistence type="inferred from homology"/>
<feature type="transmembrane region" description="Helical" evidence="8">
    <location>
        <begin position="736"/>
        <end position="762"/>
    </location>
</feature>
<comment type="similarity">
    <text evidence="6">Belongs to the ABC-4 integral membrane protein family.</text>
</comment>
<dbReference type="InterPro" id="IPR050250">
    <property type="entry name" value="Macrolide_Exporter_MacB"/>
</dbReference>
<evidence type="ECO:0000256" key="7">
    <source>
        <dbReference type="SAM" id="MobiDB-lite"/>
    </source>
</evidence>
<feature type="transmembrane region" description="Helical" evidence="8">
    <location>
        <begin position="424"/>
        <end position="444"/>
    </location>
</feature>
<dbReference type="AlphaFoldDB" id="A0A543DIY3"/>
<evidence type="ECO:0000256" key="6">
    <source>
        <dbReference type="ARBA" id="ARBA00038076"/>
    </source>
</evidence>